<proteinExistence type="predicted"/>
<accession>A0A846YL19</accession>
<reference evidence="6 7" key="1">
    <citation type="submission" date="2020-04" db="EMBL/GenBank/DDBJ databases">
        <title>MicrobeNet Type strains.</title>
        <authorList>
            <person name="Nicholson A.C."/>
        </authorList>
    </citation>
    <scope>NUCLEOTIDE SEQUENCE [LARGE SCALE GENOMIC DNA]</scope>
    <source>
        <strain evidence="6 7">JCM 3332</strain>
    </source>
</reference>
<feature type="domain" description="HTH gntR-type" evidence="5">
    <location>
        <begin position="50"/>
        <end position="117"/>
    </location>
</feature>
<dbReference type="PROSITE" id="PS50949">
    <property type="entry name" value="HTH_GNTR"/>
    <property type="match status" value="1"/>
</dbReference>
<keyword evidence="1" id="KW-0805">Transcription regulation</keyword>
<dbReference type="GO" id="GO:0003677">
    <property type="term" value="F:DNA binding"/>
    <property type="evidence" value="ECO:0007669"/>
    <property type="project" value="UniProtKB-KW"/>
</dbReference>
<organism evidence="6 7">
    <name type="scientific">Nocardia flavorosea</name>
    <dbReference type="NCBI Taxonomy" id="53429"/>
    <lineage>
        <taxon>Bacteria</taxon>
        <taxon>Bacillati</taxon>
        <taxon>Actinomycetota</taxon>
        <taxon>Actinomycetes</taxon>
        <taxon>Mycobacteriales</taxon>
        <taxon>Nocardiaceae</taxon>
        <taxon>Nocardia</taxon>
    </lineage>
</organism>
<evidence type="ECO:0000256" key="2">
    <source>
        <dbReference type="ARBA" id="ARBA00023125"/>
    </source>
</evidence>
<evidence type="ECO:0000256" key="1">
    <source>
        <dbReference type="ARBA" id="ARBA00023015"/>
    </source>
</evidence>
<dbReference type="SMART" id="SM00895">
    <property type="entry name" value="FCD"/>
    <property type="match status" value="1"/>
</dbReference>
<dbReference type="Pfam" id="PF07729">
    <property type="entry name" value="FCD"/>
    <property type="match status" value="1"/>
</dbReference>
<keyword evidence="3" id="KW-0804">Transcription</keyword>
<dbReference type="SUPFAM" id="SSF46785">
    <property type="entry name" value="Winged helix' DNA-binding domain"/>
    <property type="match status" value="1"/>
</dbReference>
<gene>
    <name evidence="6" type="ORF">HGA15_20420</name>
</gene>
<dbReference type="Gene3D" id="1.20.120.530">
    <property type="entry name" value="GntR ligand-binding domain-like"/>
    <property type="match status" value="1"/>
</dbReference>
<feature type="region of interest" description="Disordered" evidence="4">
    <location>
        <begin position="1"/>
        <end position="50"/>
    </location>
</feature>
<dbReference type="PANTHER" id="PTHR43537:SF24">
    <property type="entry name" value="GLUCONATE OPERON TRANSCRIPTIONAL REPRESSOR"/>
    <property type="match status" value="1"/>
</dbReference>
<name>A0A846YL19_9NOCA</name>
<evidence type="ECO:0000256" key="4">
    <source>
        <dbReference type="SAM" id="MobiDB-lite"/>
    </source>
</evidence>
<dbReference type="Gene3D" id="1.10.10.10">
    <property type="entry name" value="Winged helix-like DNA-binding domain superfamily/Winged helix DNA-binding domain"/>
    <property type="match status" value="1"/>
</dbReference>
<dbReference type="SMART" id="SM00345">
    <property type="entry name" value="HTH_GNTR"/>
    <property type="match status" value="1"/>
</dbReference>
<protein>
    <submittedName>
        <fullName evidence="6">GntR family transcriptional regulator</fullName>
    </submittedName>
</protein>
<dbReference type="InterPro" id="IPR036388">
    <property type="entry name" value="WH-like_DNA-bd_sf"/>
</dbReference>
<dbReference type="PANTHER" id="PTHR43537">
    <property type="entry name" value="TRANSCRIPTIONAL REGULATOR, GNTR FAMILY"/>
    <property type="match status" value="1"/>
</dbReference>
<dbReference type="SUPFAM" id="SSF48008">
    <property type="entry name" value="GntR ligand-binding domain-like"/>
    <property type="match status" value="1"/>
</dbReference>
<dbReference type="CDD" id="cd07377">
    <property type="entry name" value="WHTH_GntR"/>
    <property type="match status" value="1"/>
</dbReference>
<dbReference type="PRINTS" id="PR00035">
    <property type="entry name" value="HTHGNTR"/>
</dbReference>
<evidence type="ECO:0000259" key="5">
    <source>
        <dbReference type="PROSITE" id="PS50949"/>
    </source>
</evidence>
<dbReference type="InterPro" id="IPR036390">
    <property type="entry name" value="WH_DNA-bd_sf"/>
</dbReference>
<dbReference type="Pfam" id="PF00392">
    <property type="entry name" value="GntR"/>
    <property type="match status" value="1"/>
</dbReference>
<dbReference type="EMBL" id="JAAXOT010000010">
    <property type="protein sequence ID" value="NKY58461.1"/>
    <property type="molecule type" value="Genomic_DNA"/>
</dbReference>
<dbReference type="Proteomes" id="UP000570678">
    <property type="component" value="Unassembled WGS sequence"/>
</dbReference>
<evidence type="ECO:0000313" key="6">
    <source>
        <dbReference type="EMBL" id="NKY58461.1"/>
    </source>
</evidence>
<dbReference type="AlphaFoldDB" id="A0A846YL19"/>
<dbReference type="GO" id="GO:0003700">
    <property type="term" value="F:DNA-binding transcription factor activity"/>
    <property type="evidence" value="ECO:0007669"/>
    <property type="project" value="InterPro"/>
</dbReference>
<dbReference type="InterPro" id="IPR011711">
    <property type="entry name" value="GntR_C"/>
</dbReference>
<feature type="compositionally biased region" description="Polar residues" evidence="4">
    <location>
        <begin position="40"/>
        <end position="49"/>
    </location>
</feature>
<comment type="caution">
    <text evidence="6">The sequence shown here is derived from an EMBL/GenBank/DDBJ whole genome shotgun (WGS) entry which is preliminary data.</text>
</comment>
<sequence>MRFRHESQRPIGVARRSPARSNTARCTPKAHHRPTVYPRTVTTSPQNGRTAPRAAVADALREDILAGRLSPGDRLREVDLADRFGVSRIPVREALSQLQSEGFVTLVRYRGATVSAPSGTAARELVQIRRGLEALAAQLAARNRGGAVAAELARVVELGRSANLGHAHDELPALTLRFHSLVAEASGNQQLQAMLEQILGRVAWIFGQRQDTRTGVSWSDHAAIAQAILNGSPVQAGYLMDEHIARDEDLLVDLETEHAGE</sequence>
<evidence type="ECO:0000313" key="7">
    <source>
        <dbReference type="Proteomes" id="UP000570678"/>
    </source>
</evidence>
<keyword evidence="2" id="KW-0238">DNA-binding</keyword>
<keyword evidence="7" id="KW-1185">Reference proteome</keyword>
<evidence type="ECO:0000256" key="3">
    <source>
        <dbReference type="ARBA" id="ARBA00023163"/>
    </source>
</evidence>
<dbReference type="InterPro" id="IPR008920">
    <property type="entry name" value="TF_FadR/GntR_C"/>
</dbReference>
<dbReference type="InterPro" id="IPR000524">
    <property type="entry name" value="Tscrpt_reg_HTH_GntR"/>
</dbReference>